<dbReference type="GO" id="GO:0000272">
    <property type="term" value="P:polysaccharide catabolic process"/>
    <property type="evidence" value="ECO:0007669"/>
    <property type="project" value="UniProtKB-KW"/>
</dbReference>
<gene>
    <name evidence="5" type="ORF">HannXRQ_Chr17g0537881</name>
</gene>
<keyword evidence="4" id="KW-0326">Glycosidase</keyword>
<dbReference type="GO" id="GO:0016161">
    <property type="term" value="F:beta-amylase activity"/>
    <property type="evidence" value="ECO:0007669"/>
    <property type="project" value="UniProtKB-EC"/>
</dbReference>
<dbReference type="Gene3D" id="3.20.20.80">
    <property type="entry name" value="Glycosidases"/>
    <property type="match status" value="2"/>
</dbReference>
<evidence type="ECO:0000313" key="5">
    <source>
        <dbReference type="EMBL" id="OTF85246.1"/>
    </source>
</evidence>
<sequence>MNVSHGASPMRRFYLIVVYYDFMKNFKDKFKVFFEQKNIYAIEIGLGPSGDLRYPSCNSEHGWVYPGLSGVHWWYNHDTKSHAAELTTRFFNSIDNDGYGPLKMLNKNGVGLKFALDRSYMDNGNNHLKIPDSLKNDVMQVALDYSEKVYISTWIVRHCKDDKEYASVMARPLEMSIELSYTSYIYHGLDQLLNQP</sequence>
<dbReference type="InParanoid" id="A0A251RLR3"/>
<dbReference type="Pfam" id="PF01373">
    <property type="entry name" value="Glyco_hydro_14"/>
    <property type="match status" value="1"/>
</dbReference>
<dbReference type="AlphaFoldDB" id="A0A251RLR3"/>
<dbReference type="PANTHER" id="PTHR31352">
    <property type="entry name" value="BETA-AMYLASE 1, CHLOROPLASTIC"/>
    <property type="match status" value="1"/>
</dbReference>
<organism evidence="5 6">
    <name type="scientific">Helianthus annuus</name>
    <name type="common">Common sunflower</name>
    <dbReference type="NCBI Taxonomy" id="4232"/>
    <lineage>
        <taxon>Eukaryota</taxon>
        <taxon>Viridiplantae</taxon>
        <taxon>Streptophyta</taxon>
        <taxon>Embryophyta</taxon>
        <taxon>Tracheophyta</taxon>
        <taxon>Spermatophyta</taxon>
        <taxon>Magnoliopsida</taxon>
        <taxon>eudicotyledons</taxon>
        <taxon>Gunneridae</taxon>
        <taxon>Pentapetalae</taxon>
        <taxon>asterids</taxon>
        <taxon>campanulids</taxon>
        <taxon>Asterales</taxon>
        <taxon>Asteraceae</taxon>
        <taxon>Asteroideae</taxon>
        <taxon>Heliantheae alliance</taxon>
        <taxon>Heliantheae</taxon>
        <taxon>Helianthus</taxon>
    </lineage>
</organism>
<proteinExistence type="inferred from homology"/>
<keyword evidence="6" id="KW-1185">Reference proteome</keyword>
<evidence type="ECO:0000256" key="3">
    <source>
        <dbReference type="ARBA" id="ARBA00023326"/>
    </source>
</evidence>
<dbReference type="EC" id="3.2.1.2" evidence="4"/>
<reference evidence="6" key="1">
    <citation type="journal article" date="2017" name="Nature">
        <title>The sunflower genome provides insights into oil metabolism, flowering and Asterid evolution.</title>
        <authorList>
            <person name="Badouin H."/>
            <person name="Gouzy J."/>
            <person name="Grassa C.J."/>
            <person name="Murat F."/>
            <person name="Staton S.E."/>
            <person name="Cottret L."/>
            <person name="Lelandais-Briere C."/>
            <person name="Owens G.L."/>
            <person name="Carrere S."/>
            <person name="Mayjonade B."/>
            <person name="Legrand L."/>
            <person name="Gill N."/>
            <person name="Kane N.C."/>
            <person name="Bowers J.E."/>
            <person name="Hubner S."/>
            <person name="Bellec A."/>
            <person name="Berard A."/>
            <person name="Berges H."/>
            <person name="Blanchet N."/>
            <person name="Boniface M.C."/>
            <person name="Brunel D."/>
            <person name="Catrice O."/>
            <person name="Chaidir N."/>
            <person name="Claudel C."/>
            <person name="Donnadieu C."/>
            <person name="Faraut T."/>
            <person name="Fievet G."/>
            <person name="Helmstetter N."/>
            <person name="King M."/>
            <person name="Knapp S.J."/>
            <person name="Lai Z."/>
            <person name="Le Paslier M.C."/>
            <person name="Lippi Y."/>
            <person name="Lorenzon L."/>
            <person name="Mandel J.R."/>
            <person name="Marage G."/>
            <person name="Marchand G."/>
            <person name="Marquand E."/>
            <person name="Bret-Mestries E."/>
            <person name="Morien E."/>
            <person name="Nambeesan S."/>
            <person name="Nguyen T."/>
            <person name="Pegot-Espagnet P."/>
            <person name="Pouilly N."/>
            <person name="Raftis F."/>
            <person name="Sallet E."/>
            <person name="Schiex T."/>
            <person name="Thomas J."/>
            <person name="Vandecasteele C."/>
            <person name="Vares D."/>
            <person name="Vear F."/>
            <person name="Vautrin S."/>
            <person name="Crespi M."/>
            <person name="Mangin B."/>
            <person name="Burke J.M."/>
            <person name="Salse J."/>
            <person name="Munos S."/>
            <person name="Vincourt P."/>
            <person name="Rieseberg L.H."/>
            <person name="Langlade N.B."/>
        </authorList>
    </citation>
    <scope>NUCLEOTIDE SEQUENCE [LARGE SCALE GENOMIC DNA]</scope>
    <source>
        <strain evidence="6">cv. SF193</strain>
    </source>
</reference>
<evidence type="ECO:0000313" key="6">
    <source>
        <dbReference type="Proteomes" id="UP000215914"/>
    </source>
</evidence>
<dbReference type="Proteomes" id="UP000215914">
    <property type="component" value="Chromosome 17"/>
</dbReference>
<evidence type="ECO:0000256" key="2">
    <source>
        <dbReference type="ARBA" id="ARBA00023277"/>
    </source>
</evidence>
<evidence type="ECO:0000256" key="1">
    <source>
        <dbReference type="ARBA" id="ARBA00005652"/>
    </source>
</evidence>
<comment type="catalytic activity">
    <reaction evidence="4">
        <text>Hydrolysis of (1-&gt;4)-alpha-D-glucosidic linkages in polysaccharides so as to remove successive maltose units from the non-reducing ends of the chains.</text>
        <dbReference type="EC" id="3.2.1.2"/>
    </reaction>
</comment>
<name>A0A251RLR3_HELAN</name>
<accession>A0A251RLR3</accession>
<dbReference type="EMBL" id="CM007906">
    <property type="protein sequence ID" value="OTF85246.1"/>
    <property type="molecule type" value="Genomic_DNA"/>
</dbReference>
<keyword evidence="2 4" id="KW-0119">Carbohydrate metabolism</keyword>
<protein>
    <recommendedName>
        <fullName evidence="4">Beta-amylase</fullName>
        <ecNumber evidence="4">3.2.1.2</ecNumber>
    </recommendedName>
</protein>
<dbReference type="SUPFAM" id="SSF51445">
    <property type="entry name" value="(Trans)glycosidases"/>
    <property type="match status" value="1"/>
</dbReference>
<keyword evidence="3 4" id="KW-0624">Polysaccharide degradation</keyword>
<dbReference type="InterPro" id="IPR017853">
    <property type="entry name" value="GH"/>
</dbReference>
<comment type="similarity">
    <text evidence="1 4">Belongs to the glycosyl hydrolase 14 family.</text>
</comment>
<evidence type="ECO:0000256" key="4">
    <source>
        <dbReference type="RuleBase" id="RU000509"/>
    </source>
</evidence>
<keyword evidence="4 5" id="KW-0378">Hydrolase</keyword>
<dbReference type="PANTHER" id="PTHR31352:SF47">
    <property type="entry name" value="BETA-AMYLASE 7"/>
    <property type="match status" value="1"/>
</dbReference>
<dbReference type="InterPro" id="IPR001554">
    <property type="entry name" value="Glyco_hydro_14"/>
</dbReference>